<dbReference type="EMBL" id="KZ819372">
    <property type="protein sequence ID" value="PWN43231.1"/>
    <property type="molecule type" value="Genomic_DNA"/>
</dbReference>
<keyword evidence="2" id="KW-1133">Transmembrane helix</keyword>
<dbReference type="GeneID" id="37031875"/>
<feature type="region of interest" description="Disordered" evidence="1">
    <location>
        <begin position="347"/>
        <end position="375"/>
    </location>
</feature>
<feature type="region of interest" description="Disordered" evidence="1">
    <location>
        <begin position="271"/>
        <end position="303"/>
    </location>
</feature>
<feature type="transmembrane region" description="Helical" evidence="2">
    <location>
        <begin position="16"/>
        <end position="33"/>
    </location>
</feature>
<evidence type="ECO:0000256" key="2">
    <source>
        <dbReference type="SAM" id="Phobius"/>
    </source>
</evidence>
<dbReference type="AlphaFoldDB" id="A0A316W3N9"/>
<feature type="transmembrane region" description="Helical" evidence="2">
    <location>
        <begin position="78"/>
        <end position="97"/>
    </location>
</feature>
<feature type="compositionally biased region" description="Acidic residues" evidence="1">
    <location>
        <begin position="542"/>
        <end position="553"/>
    </location>
</feature>
<feature type="region of interest" description="Disordered" evidence="1">
    <location>
        <begin position="171"/>
        <end position="230"/>
    </location>
</feature>
<feature type="compositionally biased region" description="Polar residues" evidence="1">
    <location>
        <begin position="518"/>
        <end position="535"/>
    </location>
</feature>
<feature type="compositionally biased region" description="Low complexity" evidence="1">
    <location>
        <begin position="580"/>
        <end position="595"/>
    </location>
</feature>
<feature type="region of interest" description="Disordered" evidence="1">
    <location>
        <begin position="390"/>
        <end position="419"/>
    </location>
</feature>
<keyword evidence="2" id="KW-0812">Transmembrane</keyword>
<feature type="compositionally biased region" description="Low complexity" evidence="1">
    <location>
        <begin position="196"/>
        <end position="220"/>
    </location>
</feature>
<accession>A0A316W3N9</accession>
<dbReference type="STRING" id="1522189.A0A316W3N9"/>
<feature type="region of interest" description="Disordered" evidence="1">
    <location>
        <begin position="475"/>
        <end position="596"/>
    </location>
</feature>
<feature type="transmembrane region" description="Helical" evidence="2">
    <location>
        <begin position="54"/>
        <end position="72"/>
    </location>
</feature>
<protein>
    <submittedName>
        <fullName evidence="3">Uncharacterized protein</fullName>
    </submittedName>
</protein>
<feature type="compositionally biased region" description="Basic residues" evidence="1">
    <location>
        <begin position="399"/>
        <end position="412"/>
    </location>
</feature>
<dbReference type="RefSeq" id="XP_025370391.1">
    <property type="nucleotide sequence ID" value="XM_025510005.1"/>
</dbReference>
<feature type="compositionally biased region" description="Polar residues" evidence="1">
    <location>
        <begin position="348"/>
        <end position="357"/>
    </location>
</feature>
<reference evidence="3 4" key="1">
    <citation type="journal article" date="2018" name="Mol. Biol. Evol.">
        <title>Broad Genomic Sampling Reveals a Smut Pathogenic Ancestry of the Fungal Clade Ustilaginomycotina.</title>
        <authorList>
            <person name="Kijpornyongpan T."/>
            <person name="Mondo S.J."/>
            <person name="Barry K."/>
            <person name="Sandor L."/>
            <person name="Lee J."/>
            <person name="Lipzen A."/>
            <person name="Pangilinan J."/>
            <person name="LaButti K."/>
            <person name="Hainaut M."/>
            <person name="Henrissat B."/>
            <person name="Grigoriev I.V."/>
            <person name="Spatafora J.W."/>
            <person name="Aime M.C."/>
        </authorList>
    </citation>
    <scope>NUCLEOTIDE SEQUENCE [LARGE SCALE GENOMIC DNA]</scope>
    <source>
        <strain evidence="3 4">MCA 4658</strain>
    </source>
</reference>
<gene>
    <name evidence="3" type="ORF">IE81DRAFT_100752</name>
</gene>
<evidence type="ECO:0000256" key="1">
    <source>
        <dbReference type="SAM" id="MobiDB-lite"/>
    </source>
</evidence>
<organism evidence="3 4">
    <name type="scientific">Ceraceosorus guamensis</name>
    <dbReference type="NCBI Taxonomy" id="1522189"/>
    <lineage>
        <taxon>Eukaryota</taxon>
        <taxon>Fungi</taxon>
        <taxon>Dikarya</taxon>
        <taxon>Basidiomycota</taxon>
        <taxon>Ustilaginomycotina</taxon>
        <taxon>Exobasidiomycetes</taxon>
        <taxon>Ceraceosorales</taxon>
        <taxon>Ceraceosoraceae</taxon>
        <taxon>Ceraceosorus</taxon>
    </lineage>
</organism>
<proteinExistence type="predicted"/>
<evidence type="ECO:0000313" key="4">
    <source>
        <dbReference type="Proteomes" id="UP000245783"/>
    </source>
</evidence>
<dbReference type="Proteomes" id="UP000245783">
    <property type="component" value="Unassembled WGS sequence"/>
</dbReference>
<sequence>MDGLADGFALQRNLQNLQPLSALLFLLFLMVSYKFSRAKSSLSISKLSTNQLDTMVSFVVVLLAVLALLLALEPVSPAVMAILFGGFVVYAFVNSVAASVPSSTTAIDASVVAAHSSTTPVVAAPSSTTTVVAAPSSTTPVLAAAISSKPKVNFNIKSSFSGRTARGVLPASGLKSRDAAPTRSGSVGGVFGPGLASSARASSASRPTTRPPTRTSVSSADASARDGKSDGHVYMPSYLASLRTSASGSRLQVLHLDASLSAPRVLSAPGPDGLDAVTGTSDLAPGLSGTGSSESVTSVQAPVSESLPRGVRGLGLLFGPFSESRASDLGRAFRSLGPWTVGPLVSNVPATGSTSTPGALAGVDSDSENEDDETPRASVLNKFVNVPASPPLASASASKSRKPSASRPRPRPRPVLPAFPTDWNLRAPIRDYSLSRPRTPEHSLPRPPAGFVCGGFRHVERPELCKSSPLPLATPATPPVDGPAKLDHCHDALPPSETNSVSVGGNEVSTKDAERVMCSSSLQTEDLPSPSVDQDVSNEEKEVSDDVSNEEQDGSNNVSIEEQEGSDDADPDSSFDDVLESTATDDTSESAATDETSIELLNSPPASGALLVSESPIAEDLNDLVMLFERMSIDSESLLTDAADLVGAVEDASHAIGSLASTEPTANDDLVMLLERMSIDSESPASPTSRDDLEDVVLMLERSTLQDASSLDNAQEDSMEVDEPTAFEAVDSIMDVDCPDCVMLETVDVDMDMTPAKTSKRMSDDVLAGPSKRARRLKPSLGGKRRVSSAAKMIRSDLRHWRVVKTLHAHFASCAWHSKMSCQARFETHLAC</sequence>
<keyword evidence="4" id="KW-1185">Reference proteome</keyword>
<feature type="compositionally biased region" description="Low complexity" evidence="1">
    <location>
        <begin position="290"/>
        <end position="299"/>
    </location>
</feature>
<keyword evidence="2" id="KW-0472">Membrane</keyword>
<dbReference type="OrthoDB" id="10666479at2759"/>
<evidence type="ECO:0000313" key="3">
    <source>
        <dbReference type="EMBL" id="PWN43231.1"/>
    </source>
</evidence>
<feature type="compositionally biased region" description="Acidic residues" evidence="1">
    <location>
        <begin position="561"/>
        <end position="579"/>
    </location>
</feature>
<dbReference type="InParanoid" id="A0A316W3N9"/>
<name>A0A316W3N9_9BASI</name>